<organism evidence="9 10">
    <name type="scientific">Permianibacter aggregans</name>
    <dbReference type="NCBI Taxonomy" id="1510150"/>
    <lineage>
        <taxon>Bacteria</taxon>
        <taxon>Pseudomonadati</taxon>
        <taxon>Pseudomonadota</taxon>
        <taxon>Gammaproteobacteria</taxon>
        <taxon>Pseudomonadales</taxon>
        <taxon>Pseudomonadaceae</taxon>
        <taxon>Permianibacter</taxon>
    </lineage>
</organism>
<dbReference type="RefSeq" id="WP_133588398.1">
    <property type="nucleotide sequence ID" value="NZ_CP037953.1"/>
</dbReference>
<evidence type="ECO:0000256" key="8">
    <source>
        <dbReference type="SAM" id="Phobius"/>
    </source>
</evidence>
<dbReference type="GO" id="GO:0022857">
    <property type="term" value="F:transmembrane transporter activity"/>
    <property type="evidence" value="ECO:0007669"/>
    <property type="project" value="InterPro"/>
</dbReference>
<evidence type="ECO:0000256" key="7">
    <source>
        <dbReference type="RuleBase" id="RU003879"/>
    </source>
</evidence>
<reference evidence="9 10" key="1">
    <citation type="submission" date="2019-03" db="EMBL/GenBank/DDBJ databases">
        <title>Genomic Encyclopedia of Type Strains, Phase IV (KMG-IV): sequencing the most valuable type-strain genomes for metagenomic binning, comparative biology and taxonomic classification.</title>
        <authorList>
            <person name="Goeker M."/>
        </authorList>
    </citation>
    <scope>NUCLEOTIDE SEQUENCE [LARGE SCALE GENOMIC DNA]</scope>
    <source>
        <strain evidence="9 10">DSM 103792</strain>
    </source>
</reference>
<dbReference type="EMBL" id="SNYM01000003">
    <property type="protein sequence ID" value="TDQ49782.1"/>
    <property type="molecule type" value="Genomic_DNA"/>
</dbReference>
<keyword evidence="4 7" id="KW-0812">Transmembrane</keyword>
<dbReference type="PANTHER" id="PTHR30558">
    <property type="entry name" value="EXBD MEMBRANE COMPONENT OF PMF-DRIVEN MACROMOLECULE IMPORT SYSTEM"/>
    <property type="match status" value="1"/>
</dbReference>
<dbReference type="Gene3D" id="3.30.420.270">
    <property type="match status" value="1"/>
</dbReference>
<keyword evidence="6 8" id="KW-0472">Membrane</keyword>
<dbReference type="Pfam" id="PF02472">
    <property type="entry name" value="ExbD"/>
    <property type="match status" value="1"/>
</dbReference>
<keyword evidence="10" id="KW-1185">Reference proteome</keyword>
<comment type="similarity">
    <text evidence="2 7">Belongs to the ExbD/TolR family.</text>
</comment>
<evidence type="ECO:0000256" key="2">
    <source>
        <dbReference type="ARBA" id="ARBA00005811"/>
    </source>
</evidence>
<evidence type="ECO:0000313" key="9">
    <source>
        <dbReference type="EMBL" id="TDQ49782.1"/>
    </source>
</evidence>
<keyword evidence="7" id="KW-0813">Transport</keyword>
<proteinExistence type="inferred from homology"/>
<accession>A0A4R6URX9</accession>
<evidence type="ECO:0000256" key="6">
    <source>
        <dbReference type="ARBA" id="ARBA00023136"/>
    </source>
</evidence>
<evidence type="ECO:0000256" key="5">
    <source>
        <dbReference type="ARBA" id="ARBA00022989"/>
    </source>
</evidence>
<name>A0A4R6URX9_9GAMM</name>
<dbReference type="AlphaFoldDB" id="A0A4R6URX9"/>
<evidence type="ECO:0000313" key="10">
    <source>
        <dbReference type="Proteomes" id="UP000295375"/>
    </source>
</evidence>
<evidence type="ECO:0000256" key="1">
    <source>
        <dbReference type="ARBA" id="ARBA00004162"/>
    </source>
</evidence>
<dbReference type="InterPro" id="IPR003400">
    <property type="entry name" value="ExbD"/>
</dbReference>
<protein>
    <submittedName>
        <fullName evidence="9">Outer membrane transport energization protein ExbD</fullName>
    </submittedName>
</protein>
<evidence type="ECO:0000256" key="3">
    <source>
        <dbReference type="ARBA" id="ARBA00022475"/>
    </source>
</evidence>
<dbReference type="PANTHER" id="PTHR30558:SF7">
    <property type="entry name" value="TOL-PAL SYSTEM PROTEIN TOLR"/>
    <property type="match status" value="1"/>
</dbReference>
<dbReference type="GO" id="GO:0015031">
    <property type="term" value="P:protein transport"/>
    <property type="evidence" value="ECO:0007669"/>
    <property type="project" value="UniProtKB-KW"/>
</dbReference>
<dbReference type="GO" id="GO:0005886">
    <property type="term" value="C:plasma membrane"/>
    <property type="evidence" value="ECO:0007669"/>
    <property type="project" value="UniProtKB-SubCell"/>
</dbReference>
<dbReference type="OrthoDB" id="9798629at2"/>
<keyword evidence="5 8" id="KW-1133">Transmembrane helix</keyword>
<keyword evidence="7" id="KW-0653">Protein transport</keyword>
<comment type="subcellular location">
    <subcellularLocation>
        <location evidence="1">Cell membrane</location>
        <topology evidence="1">Single-pass membrane protein</topology>
    </subcellularLocation>
    <subcellularLocation>
        <location evidence="7">Cell membrane</location>
        <topology evidence="7">Single-pass type II membrane protein</topology>
    </subcellularLocation>
</comment>
<feature type="transmembrane region" description="Helical" evidence="8">
    <location>
        <begin position="20"/>
        <end position="41"/>
    </location>
</feature>
<dbReference type="Proteomes" id="UP000295375">
    <property type="component" value="Unassembled WGS sequence"/>
</dbReference>
<comment type="caution">
    <text evidence="9">The sequence shown here is derived from an EMBL/GenBank/DDBJ whole genome shotgun (WGS) entry which is preliminary data.</text>
</comment>
<evidence type="ECO:0000256" key="4">
    <source>
        <dbReference type="ARBA" id="ARBA00022692"/>
    </source>
</evidence>
<gene>
    <name evidence="9" type="ORF">EV696_103152</name>
</gene>
<keyword evidence="3" id="KW-1003">Cell membrane</keyword>
<sequence length="147" mass="15908">MAFGSGEFDGPDEIMSEINMTPLVDVMLVLLIIFILAVPVLTRMLPVDLPETDGAEQAAEPDANQLGIATDGALMWNEQPLRDDELATLATQKPQPELQIQADKQVPFEKVAQVLATAQAAKLEKLSFLTEPPLEQAGSVLLQKNSV</sequence>